<evidence type="ECO:0000313" key="2">
    <source>
        <dbReference type="Proteomes" id="UP001157017"/>
    </source>
</evidence>
<dbReference type="Proteomes" id="UP001157017">
    <property type="component" value="Unassembled WGS sequence"/>
</dbReference>
<sequence>MAGIASAADATAVLQALAVRRAAVLASASRSAVDAVAVPGSPVARRLTTDVRSLARRGLRYDGLALQAHGVRLLQGVVPEQRSRRRPTSRPTPWSIGTAGCCNAFPRPSAPCSGSSLVRGPAGWRLRSVEAA</sequence>
<gene>
    <name evidence="1" type="ORF">GCM10025868_42620</name>
</gene>
<organism evidence="1 2">
    <name type="scientific">Angustibacter aerolatus</name>
    <dbReference type="NCBI Taxonomy" id="1162965"/>
    <lineage>
        <taxon>Bacteria</taxon>
        <taxon>Bacillati</taxon>
        <taxon>Actinomycetota</taxon>
        <taxon>Actinomycetes</taxon>
        <taxon>Kineosporiales</taxon>
        <taxon>Kineosporiaceae</taxon>
    </lineage>
</organism>
<proteinExistence type="predicted"/>
<dbReference type="EMBL" id="BSUZ01000001">
    <property type="protein sequence ID" value="GMA89012.1"/>
    <property type="molecule type" value="Genomic_DNA"/>
</dbReference>
<evidence type="ECO:0000313" key="1">
    <source>
        <dbReference type="EMBL" id="GMA89012.1"/>
    </source>
</evidence>
<reference evidence="2" key="1">
    <citation type="journal article" date="2019" name="Int. J. Syst. Evol. Microbiol.">
        <title>The Global Catalogue of Microorganisms (GCM) 10K type strain sequencing project: providing services to taxonomists for standard genome sequencing and annotation.</title>
        <authorList>
            <consortium name="The Broad Institute Genomics Platform"/>
            <consortium name="The Broad Institute Genome Sequencing Center for Infectious Disease"/>
            <person name="Wu L."/>
            <person name="Ma J."/>
        </authorList>
    </citation>
    <scope>NUCLEOTIDE SEQUENCE [LARGE SCALE GENOMIC DNA]</scope>
    <source>
        <strain evidence="2">NBRC 108730</strain>
    </source>
</reference>
<name>A0ABQ6JQ93_9ACTN</name>
<protein>
    <submittedName>
        <fullName evidence="1">Uncharacterized protein</fullName>
    </submittedName>
</protein>
<keyword evidence="2" id="KW-1185">Reference proteome</keyword>
<comment type="caution">
    <text evidence="1">The sequence shown here is derived from an EMBL/GenBank/DDBJ whole genome shotgun (WGS) entry which is preliminary data.</text>
</comment>
<accession>A0ABQ6JQ93</accession>